<organism evidence="9 10">
    <name type="scientific">Psychroflexus aurantiacus</name>
    <dbReference type="NCBI Taxonomy" id="2709310"/>
    <lineage>
        <taxon>Bacteria</taxon>
        <taxon>Pseudomonadati</taxon>
        <taxon>Bacteroidota</taxon>
        <taxon>Flavobacteriia</taxon>
        <taxon>Flavobacteriales</taxon>
        <taxon>Flavobacteriaceae</taxon>
        <taxon>Psychroflexus</taxon>
    </lineage>
</organism>
<comment type="similarity">
    <text evidence="2">Belongs to the OmpP1/FadL family.</text>
</comment>
<feature type="chain" id="PRO_5025334108" evidence="8">
    <location>
        <begin position="18"/>
        <end position="496"/>
    </location>
</feature>
<evidence type="ECO:0000313" key="9">
    <source>
        <dbReference type="EMBL" id="NEV93664.1"/>
    </source>
</evidence>
<protein>
    <submittedName>
        <fullName evidence="9">FadL protein</fullName>
    </submittedName>
</protein>
<dbReference type="PANTHER" id="PTHR35093">
    <property type="entry name" value="OUTER MEMBRANE PROTEIN NMB0088-RELATED"/>
    <property type="match status" value="1"/>
</dbReference>
<keyword evidence="7" id="KW-0998">Cell outer membrane</keyword>
<dbReference type="AlphaFoldDB" id="A0A6B3R7Y0"/>
<dbReference type="GO" id="GO:0015483">
    <property type="term" value="F:long-chain fatty acid transporting porin activity"/>
    <property type="evidence" value="ECO:0007669"/>
    <property type="project" value="TreeGrafter"/>
</dbReference>
<keyword evidence="4" id="KW-0812">Transmembrane</keyword>
<feature type="signal peptide" evidence="8">
    <location>
        <begin position="1"/>
        <end position="17"/>
    </location>
</feature>
<dbReference type="PANTHER" id="PTHR35093:SF8">
    <property type="entry name" value="OUTER MEMBRANE PROTEIN NMB0088-RELATED"/>
    <property type="match status" value="1"/>
</dbReference>
<dbReference type="Gene3D" id="2.40.160.60">
    <property type="entry name" value="Outer membrane protein transport protein (OMPP1/FadL/TodX)"/>
    <property type="match status" value="1"/>
</dbReference>
<comment type="caution">
    <text evidence="9">The sequence shown here is derived from an EMBL/GenBank/DDBJ whole genome shotgun (WGS) entry which is preliminary data.</text>
</comment>
<evidence type="ECO:0000256" key="2">
    <source>
        <dbReference type="ARBA" id="ARBA00008163"/>
    </source>
</evidence>
<dbReference type="Proteomes" id="UP000478505">
    <property type="component" value="Unassembled WGS sequence"/>
</dbReference>
<accession>A0A6B3R7Y0</accession>
<evidence type="ECO:0000256" key="6">
    <source>
        <dbReference type="ARBA" id="ARBA00023136"/>
    </source>
</evidence>
<dbReference type="SUPFAM" id="SSF56935">
    <property type="entry name" value="Porins"/>
    <property type="match status" value="1"/>
</dbReference>
<name>A0A6B3R7Y0_9FLAO</name>
<sequence length="496" mass="54750">MKKVILVFLLMSSSVFAQDITDALRFSNNSINGTARYTAMGGAFGALGGDVSAIQINPASSAVFLNNTFSASLDLTDNTNDAFYGGSFTTSSSSDFDLNQLGAVFVFTTSNEKALFKKLTFGFSYNRSNNFNDDYFVNGTSDESISGYFLNNAQGVPLDLLTPRNGESPADLYRFLGENEDFAAQQAFLGYETFIIDALDPSDLNNTAYVSNVLGSDFSQNYSEETRGNSGKYTLNGGGMIGDRLHLGLNLNFHFLDYRRFTKFDEFNSGSGVTDIFFDNDLTVRGSGFSFQLGGIAKITKGWRVGATYDSPTWMTVSEDLLQRLETVRSPNEVSILDPRVLNIYPDYDFKTPGRLSLSTAIVFGGAGLISFDYSYKDFSAMEFTSNGFETQNQDIANLMTSASTFNLGGEYRILNTSLRAGYFLQESPYKNETFLGDTTGLSFGLGFNFGNFNLDFSYQRVEQDRQGILYFTGLAQESQIQSTFNNYMATLSFNL</sequence>
<dbReference type="GO" id="GO:0009279">
    <property type="term" value="C:cell outer membrane"/>
    <property type="evidence" value="ECO:0007669"/>
    <property type="project" value="UniProtKB-SubCell"/>
</dbReference>
<reference evidence="9 10" key="1">
    <citation type="submission" date="2020-02" db="EMBL/GenBank/DDBJ databases">
        <title>Flavobacteriaceae Psychroflexus bacterium YR1-1, complete genome.</title>
        <authorList>
            <person name="Li Y."/>
            <person name="Wu S."/>
        </authorList>
    </citation>
    <scope>NUCLEOTIDE SEQUENCE [LARGE SCALE GENOMIC DNA]</scope>
    <source>
        <strain evidence="9 10">YR1-1</strain>
    </source>
</reference>
<dbReference type="EMBL" id="JAAIKD010000003">
    <property type="protein sequence ID" value="NEV93664.1"/>
    <property type="molecule type" value="Genomic_DNA"/>
</dbReference>
<keyword evidence="10" id="KW-1185">Reference proteome</keyword>
<keyword evidence="3" id="KW-1134">Transmembrane beta strand</keyword>
<evidence type="ECO:0000256" key="5">
    <source>
        <dbReference type="ARBA" id="ARBA00022729"/>
    </source>
</evidence>
<evidence type="ECO:0000256" key="7">
    <source>
        <dbReference type="ARBA" id="ARBA00023237"/>
    </source>
</evidence>
<evidence type="ECO:0000256" key="1">
    <source>
        <dbReference type="ARBA" id="ARBA00004571"/>
    </source>
</evidence>
<keyword evidence="6" id="KW-0472">Membrane</keyword>
<evidence type="ECO:0000256" key="8">
    <source>
        <dbReference type="SAM" id="SignalP"/>
    </source>
</evidence>
<proteinExistence type="inferred from homology"/>
<dbReference type="InterPro" id="IPR005017">
    <property type="entry name" value="OMPP1/FadL/TodX"/>
</dbReference>
<evidence type="ECO:0000256" key="4">
    <source>
        <dbReference type="ARBA" id="ARBA00022692"/>
    </source>
</evidence>
<comment type="subcellular location">
    <subcellularLocation>
        <location evidence="1">Cell outer membrane</location>
        <topology evidence="1">Multi-pass membrane protein</topology>
    </subcellularLocation>
</comment>
<evidence type="ECO:0000256" key="3">
    <source>
        <dbReference type="ARBA" id="ARBA00022452"/>
    </source>
</evidence>
<keyword evidence="5 8" id="KW-0732">Signal</keyword>
<evidence type="ECO:0000313" key="10">
    <source>
        <dbReference type="Proteomes" id="UP000478505"/>
    </source>
</evidence>
<dbReference type="RefSeq" id="WP_164004397.1">
    <property type="nucleotide sequence ID" value="NZ_JAAIKD010000003.1"/>
</dbReference>
<gene>
    <name evidence="9" type="ORF">G3567_05785</name>
</gene>